<reference evidence="1 2" key="2">
    <citation type="journal article" date="2022" name="Mol. Ecol. Resour.">
        <title>The genomes of chicory, endive, great burdock and yacon provide insights into Asteraceae paleo-polyploidization history and plant inulin production.</title>
        <authorList>
            <person name="Fan W."/>
            <person name="Wang S."/>
            <person name="Wang H."/>
            <person name="Wang A."/>
            <person name="Jiang F."/>
            <person name="Liu H."/>
            <person name="Zhao H."/>
            <person name="Xu D."/>
            <person name="Zhang Y."/>
        </authorList>
    </citation>
    <scope>NUCLEOTIDE SEQUENCE [LARGE SCALE GENOMIC DNA]</scope>
    <source>
        <strain evidence="2">cv. Niubang</strain>
    </source>
</reference>
<evidence type="ECO:0000313" key="1">
    <source>
        <dbReference type="EMBL" id="KAI3696566.1"/>
    </source>
</evidence>
<gene>
    <name evidence="1" type="ORF">L6452_28936</name>
</gene>
<comment type="caution">
    <text evidence="1">The sequence shown here is derived from an EMBL/GenBank/DDBJ whole genome shotgun (WGS) entry which is preliminary data.</text>
</comment>
<dbReference type="EMBL" id="CM042056">
    <property type="protein sequence ID" value="KAI3696566.1"/>
    <property type="molecule type" value="Genomic_DNA"/>
</dbReference>
<organism evidence="1 2">
    <name type="scientific">Arctium lappa</name>
    <name type="common">Greater burdock</name>
    <name type="synonym">Lappa major</name>
    <dbReference type="NCBI Taxonomy" id="4217"/>
    <lineage>
        <taxon>Eukaryota</taxon>
        <taxon>Viridiplantae</taxon>
        <taxon>Streptophyta</taxon>
        <taxon>Embryophyta</taxon>
        <taxon>Tracheophyta</taxon>
        <taxon>Spermatophyta</taxon>
        <taxon>Magnoliopsida</taxon>
        <taxon>eudicotyledons</taxon>
        <taxon>Gunneridae</taxon>
        <taxon>Pentapetalae</taxon>
        <taxon>asterids</taxon>
        <taxon>campanulids</taxon>
        <taxon>Asterales</taxon>
        <taxon>Asteraceae</taxon>
        <taxon>Carduoideae</taxon>
        <taxon>Cardueae</taxon>
        <taxon>Arctiinae</taxon>
        <taxon>Arctium</taxon>
    </lineage>
</organism>
<keyword evidence="2" id="KW-1185">Reference proteome</keyword>
<dbReference type="Proteomes" id="UP001055879">
    <property type="component" value="Linkage Group LG10"/>
</dbReference>
<accession>A0ACB8ZGW4</accession>
<reference evidence="2" key="1">
    <citation type="journal article" date="2022" name="Mol. Ecol. Resour.">
        <title>The genomes of chicory, endive, great burdock and yacon provide insights into Asteraceae palaeo-polyploidization history and plant inulin production.</title>
        <authorList>
            <person name="Fan W."/>
            <person name="Wang S."/>
            <person name="Wang H."/>
            <person name="Wang A."/>
            <person name="Jiang F."/>
            <person name="Liu H."/>
            <person name="Zhao H."/>
            <person name="Xu D."/>
            <person name="Zhang Y."/>
        </authorList>
    </citation>
    <scope>NUCLEOTIDE SEQUENCE [LARGE SCALE GENOMIC DNA]</scope>
    <source>
        <strain evidence="2">cv. Niubang</strain>
    </source>
</reference>
<name>A0ACB8ZGW4_ARCLA</name>
<evidence type="ECO:0000313" key="2">
    <source>
        <dbReference type="Proteomes" id="UP001055879"/>
    </source>
</evidence>
<proteinExistence type="predicted"/>
<sequence length="328" mass="37219">MVATASLFPVSSPQPDFGAKNSVKHGGGLGTVDVRGIKTKSGSSRSLQVKANAQALRRSYEIGADRTTSVGTLMNHLQETTLNHVKNVGLLRDGFGSMPEMCKKNLFWVVTKIHVLVDRYLTCSGNPFDPKVASKEFDDLSQKKQWPCSFEDENENLHAYFIDEDSQLPSRNSKPDRSRNHSSPWSDEEMEAHTGSSICVLRLMDKYVRLIQRLDIVNVEFFKQNTNPGGKGLNNALGYRLTTALSRIWRDCDQWFVNLMARKMDNYSEEKPRGFHVFGKDQNCFIYAVEFYHVMTNLGVKLTNEKVDEMIRETDVDGEKFVKVMMAK</sequence>
<protein>
    <submittedName>
        <fullName evidence="1">Uncharacterized protein</fullName>
    </submittedName>
</protein>